<dbReference type="InterPro" id="IPR011051">
    <property type="entry name" value="RmlC_Cupin_sf"/>
</dbReference>
<dbReference type="GO" id="GO:0009298">
    <property type="term" value="P:GDP-mannose biosynthetic process"/>
    <property type="evidence" value="ECO:0007669"/>
    <property type="project" value="TreeGrafter"/>
</dbReference>
<dbReference type="SUPFAM" id="SSF51182">
    <property type="entry name" value="RmlC-like cupins"/>
    <property type="match status" value="1"/>
</dbReference>
<dbReference type="NCBIfam" id="TIGR01479">
    <property type="entry name" value="GMP_PMI"/>
    <property type="match status" value="1"/>
</dbReference>
<keyword evidence="10 24" id="KW-0548">Nucleotidyltransferase</keyword>
<comment type="pathway">
    <text evidence="3">Nucleotide-sugar biosynthesis; GDP-alpha-D-mannose biosynthesis; alpha-D-mannose 1-phosphate from D-fructose 6-phosphate: step 1/2.</text>
</comment>
<dbReference type="InterPro" id="IPR051161">
    <property type="entry name" value="Mannose-6P_isomerase_type2"/>
</dbReference>
<evidence type="ECO:0000256" key="2">
    <source>
        <dbReference type="ARBA" id="ARBA00001941"/>
    </source>
</evidence>
<keyword evidence="12" id="KW-0016">Alginate biosynthesis</keyword>
<evidence type="ECO:0000313" key="25">
    <source>
        <dbReference type="Proteomes" id="UP001143328"/>
    </source>
</evidence>
<sequence length="469" mass="51561">MLLPIIMAGGSGSRLWPLSRQLNPKQFLQLADAQLSMLQATIARLKGLDIALPRLICNEQHRFLAAEQLRQLDMEKSNILLEPVGRNTAPAIALAALQAVADGQDPLLLVLAADHLIKDVDAFHSAVRTAMPLAEAGKLVTFGIVPDHPETGYGYIEKGTATGDGGFAVSQFVEKPDLATATDYLQSGDFLWNSGMFLFRASRYLQELERFAPAILEACKKSLAGGQLDLHFTRVDAAEFALCPDDSIDYAVMEKTADAVVVPLDAGWSDIGSWSALWDVSDKDEHGNVLKGDVLHHSSTNTYVHASSRLVTLVGVEDLVIVETKDAIMVAHKNNVQDVKKIVEQLKDGGRKEHINHREVYRPWGVYDSIDDGHRYQVKRITVKPGAKLSVQMHHHRAEHWIVVSGTAKVTNGDTTFLVTENQSTYIPIGQVHALENPGVIPLELIEVQSGPYLGEDDIVRFEDKYGRA</sequence>
<evidence type="ECO:0000256" key="6">
    <source>
        <dbReference type="ARBA" id="ARBA00011245"/>
    </source>
</evidence>
<evidence type="ECO:0000256" key="14">
    <source>
        <dbReference type="ARBA" id="ARBA00023235"/>
    </source>
</evidence>
<evidence type="ECO:0000259" key="21">
    <source>
        <dbReference type="Pfam" id="PF00483"/>
    </source>
</evidence>
<dbReference type="Pfam" id="PF22640">
    <property type="entry name" value="ManC_GMP_beta-helix"/>
    <property type="match status" value="1"/>
</dbReference>
<evidence type="ECO:0000256" key="11">
    <source>
        <dbReference type="ARBA" id="ARBA00022741"/>
    </source>
</evidence>
<evidence type="ECO:0000313" key="24">
    <source>
        <dbReference type="EMBL" id="GLK88103.1"/>
    </source>
</evidence>
<evidence type="ECO:0000256" key="10">
    <source>
        <dbReference type="ARBA" id="ARBA00022695"/>
    </source>
</evidence>
<evidence type="ECO:0000256" key="8">
    <source>
        <dbReference type="ARBA" id="ARBA00012387"/>
    </source>
</evidence>
<dbReference type="GO" id="GO:0042121">
    <property type="term" value="P:alginic acid biosynthetic process"/>
    <property type="evidence" value="ECO:0007669"/>
    <property type="project" value="UniProtKB-KW"/>
</dbReference>
<dbReference type="GO" id="GO:0005525">
    <property type="term" value="F:GTP binding"/>
    <property type="evidence" value="ECO:0007669"/>
    <property type="project" value="UniProtKB-KW"/>
</dbReference>
<keyword evidence="16" id="KW-0170">Cobalt</keyword>
<evidence type="ECO:0000256" key="3">
    <source>
        <dbReference type="ARBA" id="ARBA00004666"/>
    </source>
</evidence>
<dbReference type="InterPro" id="IPR014710">
    <property type="entry name" value="RmlC-like_jellyroll"/>
</dbReference>
<evidence type="ECO:0000256" key="16">
    <source>
        <dbReference type="ARBA" id="ARBA00023285"/>
    </source>
</evidence>
<dbReference type="Proteomes" id="UP001143328">
    <property type="component" value="Unassembled WGS sequence"/>
</dbReference>
<dbReference type="InterPro" id="IPR054566">
    <property type="entry name" value="ManC/GMP-like_b-helix"/>
</dbReference>
<dbReference type="AlphaFoldDB" id="A0A9W6K703"/>
<evidence type="ECO:0000259" key="22">
    <source>
        <dbReference type="Pfam" id="PF01050"/>
    </source>
</evidence>
<gene>
    <name evidence="24" type="primary">manC</name>
    <name evidence="24" type="ORF">GCM10017655_11650</name>
</gene>
<evidence type="ECO:0000256" key="5">
    <source>
        <dbReference type="ARBA" id="ARBA00006115"/>
    </source>
</evidence>
<keyword evidence="13" id="KW-0342">GTP-binding</keyword>
<dbReference type="SUPFAM" id="SSF53448">
    <property type="entry name" value="Nucleotide-diphospho-sugar transferases"/>
    <property type="match status" value="1"/>
</dbReference>
<name>A0A9W6K703_9PSED</name>
<dbReference type="FunFam" id="2.60.120.10:FF:000032">
    <property type="entry name" value="Mannose-1-phosphate guanylyltransferase/mannose-6-phosphate isomerase"/>
    <property type="match status" value="1"/>
</dbReference>
<dbReference type="EC" id="2.7.7.13" evidence="8"/>
<comment type="catalytic activity">
    <reaction evidence="1">
        <text>D-mannose 6-phosphate = D-fructose 6-phosphate</text>
        <dbReference type="Rhea" id="RHEA:12356"/>
        <dbReference type="ChEBI" id="CHEBI:58735"/>
        <dbReference type="ChEBI" id="CHEBI:61527"/>
        <dbReference type="EC" id="5.3.1.8"/>
    </reaction>
</comment>
<reference evidence="24" key="2">
    <citation type="submission" date="2023-01" db="EMBL/GenBank/DDBJ databases">
        <authorList>
            <person name="Sun Q."/>
            <person name="Evtushenko L."/>
        </authorList>
    </citation>
    <scope>NUCLEOTIDE SEQUENCE</scope>
    <source>
        <strain evidence="24">VKM B-2935</strain>
    </source>
</reference>
<dbReference type="FunFam" id="3.90.550.10:FF:000046">
    <property type="entry name" value="Mannose-1-phosphate guanylyltransferase (GDP)"/>
    <property type="match status" value="1"/>
</dbReference>
<dbReference type="InterPro" id="IPR001538">
    <property type="entry name" value="Man6P_isomerase-2_C"/>
</dbReference>
<dbReference type="Gene3D" id="3.90.550.10">
    <property type="entry name" value="Spore Coat Polysaccharide Biosynthesis Protein SpsA, Chain A"/>
    <property type="match status" value="1"/>
</dbReference>
<keyword evidence="9" id="KW-0808">Transferase</keyword>
<comment type="subunit">
    <text evidence="6">Monomer.</text>
</comment>
<comment type="cofactor">
    <cofactor evidence="2">
        <name>Co(2+)</name>
        <dbReference type="ChEBI" id="CHEBI:48828"/>
    </cofactor>
</comment>
<dbReference type="GO" id="GO:0004476">
    <property type="term" value="F:mannose-6-phosphate isomerase activity"/>
    <property type="evidence" value="ECO:0007669"/>
    <property type="project" value="UniProtKB-EC"/>
</dbReference>
<dbReference type="GO" id="GO:0004475">
    <property type="term" value="F:mannose-1-phosphate guanylyltransferase (GTP) activity"/>
    <property type="evidence" value="ECO:0007669"/>
    <property type="project" value="UniProtKB-EC"/>
</dbReference>
<evidence type="ECO:0000256" key="1">
    <source>
        <dbReference type="ARBA" id="ARBA00000757"/>
    </source>
</evidence>
<keyword evidence="25" id="KW-1185">Reference proteome</keyword>
<reference evidence="24" key="1">
    <citation type="journal article" date="2014" name="Int. J. Syst. Evol. Microbiol.">
        <title>Complete genome sequence of Corynebacterium casei LMG S-19264T (=DSM 44701T), isolated from a smear-ripened cheese.</title>
        <authorList>
            <consortium name="US DOE Joint Genome Institute (JGI-PGF)"/>
            <person name="Walter F."/>
            <person name="Albersmeier A."/>
            <person name="Kalinowski J."/>
            <person name="Ruckert C."/>
        </authorList>
    </citation>
    <scope>NUCLEOTIDE SEQUENCE</scope>
    <source>
        <strain evidence="24">VKM B-2935</strain>
    </source>
</reference>
<dbReference type="EMBL" id="BSFN01000002">
    <property type="protein sequence ID" value="GLK88103.1"/>
    <property type="molecule type" value="Genomic_DNA"/>
</dbReference>
<evidence type="ECO:0000256" key="4">
    <source>
        <dbReference type="ARBA" id="ARBA00004823"/>
    </source>
</evidence>
<dbReference type="RefSeq" id="WP_271194327.1">
    <property type="nucleotide sequence ID" value="NZ_BSFN01000002.1"/>
</dbReference>
<feature type="domain" description="Nucleotidyl transferase" evidence="21">
    <location>
        <begin position="4"/>
        <end position="285"/>
    </location>
</feature>
<keyword evidence="11" id="KW-0547">Nucleotide-binding</keyword>
<dbReference type="PANTHER" id="PTHR46390">
    <property type="entry name" value="MANNOSE-1-PHOSPHATE GUANYLYLTRANSFERASE"/>
    <property type="match status" value="1"/>
</dbReference>
<keyword evidence="15" id="KW-0511">Multifunctional enzyme</keyword>
<evidence type="ECO:0000256" key="12">
    <source>
        <dbReference type="ARBA" id="ARBA00022841"/>
    </source>
</evidence>
<evidence type="ECO:0000256" key="17">
    <source>
        <dbReference type="ARBA" id="ARBA00047343"/>
    </source>
</evidence>
<evidence type="ECO:0000256" key="18">
    <source>
        <dbReference type="ARBA" id="ARBA00057590"/>
    </source>
</evidence>
<comment type="function">
    <text evidence="18">Produces a precursor for alginate polymerization. The alginate layer provides a protective barrier against host immune defenses and antibiotics.</text>
</comment>
<protein>
    <recommendedName>
        <fullName evidence="19">Alginate biosynthesis protein AlgA</fullName>
        <ecNumber evidence="8">2.7.7.13</ecNumber>
        <ecNumber evidence="7">5.3.1.8</ecNumber>
    </recommendedName>
</protein>
<comment type="pathway">
    <text evidence="4">Nucleotide-sugar biosynthesis; GDP-alpha-D-mannose biosynthesis; GDP-alpha-D-mannose from alpha-D-mannose 1-phosphate (GTP route): step 1/1.</text>
</comment>
<evidence type="ECO:0000256" key="19">
    <source>
        <dbReference type="ARBA" id="ARBA00067387"/>
    </source>
</evidence>
<evidence type="ECO:0000256" key="20">
    <source>
        <dbReference type="RuleBase" id="RU004190"/>
    </source>
</evidence>
<feature type="domain" description="Mannose-6-phosphate isomerase type II C-terminal" evidence="22">
    <location>
        <begin position="350"/>
        <end position="464"/>
    </location>
</feature>
<dbReference type="Gene3D" id="2.60.120.10">
    <property type="entry name" value="Jelly Rolls"/>
    <property type="match status" value="1"/>
</dbReference>
<dbReference type="InterPro" id="IPR029044">
    <property type="entry name" value="Nucleotide-diphossugar_trans"/>
</dbReference>
<organism evidence="24 25">
    <name type="scientific">Pseudomonas turukhanskensis</name>
    <dbReference type="NCBI Taxonomy" id="1806536"/>
    <lineage>
        <taxon>Bacteria</taxon>
        <taxon>Pseudomonadati</taxon>
        <taxon>Pseudomonadota</taxon>
        <taxon>Gammaproteobacteria</taxon>
        <taxon>Pseudomonadales</taxon>
        <taxon>Pseudomonadaceae</taxon>
        <taxon>Pseudomonas</taxon>
    </lineage>
</organism>
<dbReference type="CDD" id="cd02213">
    <property type="entry name" value="cupin_PMI_typeII_C"/>
    <property type="match status" value="1"/>
</dbReference>
<dbReference type="PANTHER" id="PTHR46390:SF1">
    <property type="entry name" value="MANNOSE-1-PHOSPHATE GUANYLYLTRANSFERASE"/>
    <property type="match status" value="1"/>
</dbReference>
<dbReference type="CDD" id="cd02509">
    <property type="entry name" value="GDP-M1P_Guanylyltransferase"/>
    <property type="match status" value="1"/>
</dbReference>
<keyword evidence="14" id="KW-0413">Isomerase</keyword>
<dbReference type="Pfam" id="PF00483">
    <property type="entry name" value="NTP_transferase"/>
    <property type="match status" value="1"/>
</dbReference>
<evidence type="ECO:0000256" key="15">
    <source>
        <dbReference type="ARBA" id="ARBA00023268"/>
    </source>
</evidence>
<dbReference type="InterPro" id="IPR049577">
    <property type="entry name" value="GMPP_N"/>
</dbReference>
<comment type="catalytic activity">
    <reaction evidence="17">
        <text>alpha-D-mannose 1-phosphate + GTP + H(+) = GDP-alpha-D-mannose + diphosphate</text>
        <dbReference type="Rhea" id="RHEA:15229"/>
        <dbReference type="ChEBI" id="CHEBI:15378"/>
        <dbReference type="ChEBI" id="CHEBI:33019"/>
        <dbReference type="ChEBI" id="CHEBI:37565"/>
        <dbReference type="ChEBI" id="CHEBI:57527"/>
        <dbReference type="ChEBI" id="CHEBI:58409"/>
        <dbReference type="EC" id="2.7.7.13"/>
    </reaction>
</comment>
<dbReference type="EC" id="5.3.1.8" evidence="7"/>
<comment type="similarity">
    <text evidence="5 20">Belongs to the mannose-6-phosphate isomerase type 2 family.</text>
</comment>
<evidence type="ECO:0000256" key="7">
    <source>
        <dbReference type="ARBA" id="ARBA00011956"/>
    </source>
</evidence>
<comment type="caution">
    <text evidence="24">The sequence shown here is derived from an EMBL/GenBank/DDBJ whole genome shotgun (WGS) entry which is preliminary data.</text>
</comment>
<feature type="domain" description="MannoseP isomerase/GMP-like beta-helix" evidence="23">
    <location>
        <begin position="299"/>
        <end position="346"/>
    </location>
</feature>
<evidence type="ECO:0000256" key="9">
    <source>
        <dbReference type="ARBA" id="ARBA00022679"/>
    </source>
</evidence>
<evidence type="ECO:0000256" key="13">
    <source>
        <dbReference type="ARBA" id="ARBA00023134"/>
    </source>
</evidence>
<dbReference type="InterPro" id="IPR005835">
    <property type="entry name" value="NTP_transferase_dom"/>
</dbReference>
<proteinExistence type="inferred from homology"/>
<dbReference type="InterPro" id="IPR006375">
    <property type="entry name" value="Man1P_GuaTrfase/Man6P_Isoase"/>
</dbReference>
<accession>A0A9W6K703</accession>
<dbReference type="Pfam" id="PF01050">
    <property type="entry name" value="MannoseP_isomer"/>
    <property type="match status" value="1"/>
</dbReference>
<evidence type="ECO:0000259" key="23">
    <source>
        <dbReference type="Pfam" id="PF22640"/>
    </source>
</evidence>